<dbReference type="Pfam" id="PF11188">
    <property type="entry name" value="DUF2975"/>
    <property type="match status" value="1"/>
</dbReference>
<reference evidence="2" key="3">
    <citation type="submission" date="2020-07" db="EMBL/GenBank/DDBJ databases">
        <authorList>
            <person name="Yang C."/>
        </authorList>
    </citation>
    <scope>NUCLEOTIDE SEQUENCE</scope>
    <source>
        <strain evidence="2">Cx-624</strain>
    </source>
</reference>
<feature type="transmembrane region" description="Helical" evidence="1">
    <location>
        <begin position="65"/>
        <end position="86"/>
    </location>
</feature>
<accession>A0A7D7QT60</accession>
<keyword evidence="1" id="KW-0472">Membrane</keyword>
<dbReference type="AlphaFoldDB" id="A0A7D7QT60"/>
<keyword evidence="1" id="KW-0812">Transmembrane</keyword>
<evidence type="ECO:0000313" key="5">
    <source>
        <dbReference type="Proteomes" id="UP000539710"/>
    </source>
</evidence>
<dbReference type="EMBL" id="CP059472">
    <property type="protein sequence ID" value="QMS98868.1"/>
    <property type="molecule type" value="Genomic_DNA"/>
</dbReference>
<gene>
    <name evidence="3" type="ORF">H1R16_02330</name>
    <name evidence="2" type="ORF">H2507_00940</name>
</gene>
<dbReference type="InterPro" id="IPR021354">
    <property type="entry name" value="DUF2975"/>
</dbReference>
<evidence type="ECO:0000313" key="4">
    <source>
        <dbReference type="Proteomes" id="UP000515349"/>
    </source>
</evidence>
<sequence length="178" mass="20130">MSKTDNILFIILQVIAWIIFVGLSIEAGGLIVNFVFSIFSPDMLPRLYNKLDLTGIFDQSSATYYGLYSFILIISLLKAVLFYEVIKLTWTLKLDHPFTLTVARQISTISYFTLSIGLLSYIGRQFAKQVERSGFSTGSLDVFWNDSQAFVLMAAIIYVISAIFKRGVELQDEHDLTV</sequence>
<evidence type="ECO:0000313" key="3">
    <source>
        <dbReference type="EMBL" id="QMS98868.1"/>
    </source>
</evidence>
<keyword evidence="1" id="KW-1133">Transmembrane helix</keyword>
<dbReference type="KEGG" id="cbau:H1R16_02330"/>
<protein>
    <submittedName>
        <fullName evidence="3">DUF2975 domain-containing protein</fullName>
    </submittedName>
</protein>
<dbReference type="RefSeq" id="WP_181885848.1">
    <property type="nucleotide sequence ID" value="NZ_CP059472.1"/>
</dbReference>
<name>A0A7D7QT60_9FLAO</name>
<keyword evidence="5" id="KW-1185">Reference proteome</keyword>
<dbReference type="Proteomes" id="UP000539710">
    <property type="component" value="Unassembled WGS sequence"/>
</dbReference>
<reference evidence="3 4" key="1">
    <citation type="submission" date="2020-07" db="EMBL/GenBank/DDBJ databases">
        <title>Chryseobacterium sp.cx-624.</title>
        <authorList>
            <person name="Yang C."/>
        </authorList>
    </citation>
    <scope>NUCLEOTIDE SEQUENCE [LARGE SCALE GENOMIC DNA]</scope>
    <source>
        <strain evidence="3">Cx-624</strain>
        <strain evidence="4">cx-624</strain>
    </source>
</reference>
<feature type="transmembrane region" description="Helical" evidence="1">
    <location>
        <begin position="7"/>
        <end position="39"/>
    </location>
</feature>
<feature type="transmembrane region" description="Helical" evidence="1">
    <location>
        <begin position="98"/>
        <end position="122"/>
    </location>
</feature>
<evidence type="ECO:0000256" key="1">
    <source>
        <dbReference type="SAM" id="Phobius"/>
    </source>
</evidence>
<feature type="transmembrane region" description="Helical" evidence="1">
    <location>
        <begin position="142"/>
        <end position="164"/>
    </location>
</feature>
<evidence type="ECO:0000313" key="2">
    <source>
        <dbReference type="EMBL" id="MBA5245726.1"/>
    </source>
</evidence>
<dbReference type="EMBL" id="JACEUX010000001">
    <property type="protein sequence ID" value="MBA5245726.1"/>
    <property type="molecule type" value="Genomic_DNA"/>
</dbReference>
<proteinExistence type="predicted"/>
<organism evidence="3 4">
    <name type="scientific">Marnyiella aurantia</name>
    <dbReference type="NCBI Taxonomy" id="2758037"/>
    <lineage>
        <taxon>Bacteria</taxon>
        <taxon>Pseudomonadati</taxon>
        <taxon>Bacteroidota</taxon>
        <taxon>Flavobacteriia</taxon>
        <taxon>Flavobacteriales</taxon>
        <taxon>Weeksellaceae</taxon>
        <taxon>Marnyiella</taxon>
    </lineage>
</organism>
<dbReference type="Proteomes" id="UP000515349">
    <property type="component" value="Chromosome"/>
</dbReference>
<reference evidence="5" key="2">
    <citation type="submission" date="2020-07" db="EMBL/GenBank/DDBJ databases">
        <title>Flavobacterium sp. xlx-214.</title>
        <authorList>
            <person name="Yang C."/>
        </authorList>
    </citation>
    <scope>NUCLEOTIDE SEQUENCE [LARGE SCALE GENOMIC DNA]</scope>
    <source>
        <strain evidence="5">CX-624</strain>
    </source>
</reference>